<keyword evidence="4" id="KW-0238">DNA-binding</keyword>
<evidence type="ECO:0000313" key="7">
    <source>
        <dbReference type="Proteomes" id="UP001218218"/>
    </source>
</evidence>
<evidence type="ECO:0000256" key="1">
    <source>
        <dbReference type="ARBA" id="ARBA00004286"/>
    </source>
</evidence>
<evidence type="ECO:0000256" key="2">
    <source>
        <dbReference type="ARBA" id="ARBA00010343"/>
    </source>
</evidence>
<dbReference type="Gene3D" id="1.10.20.10">
    <property type="entry name" value="Histone, subunit A"/>
    <property type="match status" value="1"/>
</dbReference>
<evidence type="ECO:0000313" key="6">
    <source>
        <dbReference type="EMBL" id="KAJ7304787.1"/>
    </source>
</evidence>
<dbReference type="InterPro" id="IPR009072">
    <property type="entry name" value="Histone-fold"/>
</dbReference>
<dbReference type="GO" id="GO:0030527">
    <property type="term" value="F:structural constituent of chromatin"/>
    <property type="evidence" value="ECO:0007669"/>
    <property type="project" value="InterPro"/>
</dbReference>
<dbReference type="GO" id="GO:0003677">
    <property type="term" value="F:DNA binding"/>
    <property type="evidence" value="ECO:0007669"/>
    <property type="project" value="InterPro"/>
</dbReference>
<accession>A0AAD6Z2B5</accession>
<dbReference type="PRINTS" id="PR00622">
    <property type="entry name" value="HISTONEH3"/>
</dbReference>
<dbReference type="InterPro" id="IPR007125">
    <property type="entry name" value="H2A/H2B/H3"/>
</dbReference>
<dbReference type="EMBL" id="JARIHO010000099">
    <property type="protein sequence ID" value="KAJ7304787.1"/>
    <property type="molecule type" value="Genomic_DNA"/>
</dbReference>
<comment type="subcellular location">
    <subcellularLocation>
        <location evidence="1">Chromosome</location>
    </subcellularLocation>
</comment>
<evidence type="ECO:0000256" key="3">
    <source>
        <dbReference type="ARBA" id="ARBA00022454"/>
    </source>
</evidence>
<dbReference type="SUPFAM" id="SSF47113">
    <property type="entry name" value="Histone-fold"/>
    <property type="match status" value="1"/>
</dbReference>
<protein>
    <submittedName>
        <fullName evidence="6">Histone-fold-containing protein</fullName>
    </submittedName>
</protein>
<comment type="caution">
    <text evidence="6">The sequence shown here is derived from an EMBL/GenBank/DDBJ whole genome shotgun (WGS) entry which is preliminary data.</text>
</comment>
<keyword evidence="7" id="KW-1185">Reference proteome</keyword>
<comment type="similarity">
    <text evidence="2">Belongs to the histone H3 family.</text>
</comment>
<dbReference type="GO" id="GO:0000786">
    <property type="term" value="C:nucleosome"/>
    <property type="evidence" value="ECO:0007669"/>
    <property type="project" value="UniProtKB-KW"/>
</dbReference>
<evidence type="ECO:0000256" key="4">
    <source>
        <dbReference type="ARBA" id="ARBA00023269"/>
    </source>
</evidence>
<dbReference type="AlphaFoldDB" id="A0AAD6Z2B5"/>
<name>A0AAD6Z2B5_9AGAR</name>
<dbReference type="InterPro" id="IPR000164">
    <property type="entry name" value="Histone_H3/CENP-A"/>
</dbReference>
<dbReference type="GO" id="GO:0046982">
    <property type="term" value="F:protein heterodimerization activity"/>
    <property type="evidence" value="ECO:0007669"/>
    <property type="project" value="InterPro"/>
</dbReference>
<feature type="domain" description="Core Histone H2A/H2B/H3" evidence="5">
    <location>
        <begin position="18"/>
        <end position="103"/>
    </location>
</feature>
<reference evidence="6" key="1">
    <citation type="submission" date="2023-03" db="EMBL/GenBank/DDBJ databases">
        <title>Massive genome expansion in bonnet fungi (Mycena s.s.) driven by repeated elements and novel gene families across ecological guilds.</title>
        <authorList>
            <consortium name="Lawrence Berkeley National Laboratory"/>
            <person name="Harder C.B."/>
            <person name="Miyauchi S."/>
            <person name="Viragh M."/>
            <person name="Kuo A."/>
            <person name="Thoen E."/>
            <person name="Andreopoulos B."/>
            <person name="Lu D."/>
            <person name="Skrede I."/>
            <person name="Drula E."/>
            <person name="Henrissat B."/>
            <person name="Morin E."/>
            <person name="Kohler A."/>
            <person name="Barry K."/>
            <person name="LaButti K."/>
            <person name="Morin E."/>
            <person name="Salamov A."/>
            <person name="Lipzen A."/>
            <person name="Mereny Z."/>
            <person name="Hegedus B."/>
            <person name="Baldrian P."/>
            <person name="Stursova M."/>
            <person name="Weitz H."/>
            <person name="Taylor A."/>
            <person name="Grigoriev I.V."/>
            <person name="Nagy L.G."/>
            <person name="Martin F."/>
            <person name="Kauserud H."/>
        </authorList>
    </citation>
    <scope>NUCLEOTIDE SEQUENCE</scope>
    <source>
        <strain evidence="6">CBHHK002</strain>
    </source>
</reference>
<dbReference type="SMART" id="SM00428">
    <property type="entry name" value="H3"/>
    <property type="match status" value="1"/>
</dbReference>
<keyword evidence="3" id="KW-0158">Chromosome</keyword>
<dbReference type="Pfam" id="PF00125">
    <property type="entry name" value="Histone"/>
    <property type="match status" value="1"/>
</dbReference>
<dbReference type="PANTHER" id="PTHR11426">
    <property type="entry name" value="HISTONE H3"/>
    <property type="match status" value="1"/>
</dbReference>
<gene>
    <name evidence="6" type="ORF">DFH08DRAFT_721421</name>
</gene>
<dbReference type="Proteomes" id="UP001218218">
    <property type="component" value="Unassembled WGS sequence"/>
</dbReference>
<organism evidence="6 7">
    <name type="scientific">Mycena albidolilacea</name>
    <dbReference type="NCBI Taxonomy" id="1033008"/>
    <lineage>
        <taxon>Eukaryota</taxon>
        <taxon>Fungi</taxon>
        <taxon>Dikarya</taxon>
        <taxon>Basidiomycota</taxon>
        <taxon>Agaricomycotina</taxon>
        <taxon>Agaricomycetes</taxon>
        <taxon>Agaricomycetidae</taxon>
        <taxon>Agaricales</taxon>
        <taxon>Marasmiineae</taxon>
        <taxon>Mycenaceae</taxon>
        <taxon>Mycena</taxon>
    </lineage>
</organism>
<evidence type="ECO:0000259" key="5">
    <source>
        <dbReference type="Pfam" id="PF00125"/>
    </source>
</evidence>
<proteinExistence type="inferred from homology"/>
<sequence>MTPLRQPPQPKMRRRPAGTVAVRAIRKYQKNVYLLVPKTSFQRLAKEIATDYQARLYACNTATDLTKQQVVQYLVSMFQDAMRVAQHAHRETIQPRDIALVLRVCGDSI</sequence>
<keyword evidence="4" id="KW-0544">Nucleosome core</keyword>